<protein>
    <submittedName>
        <fullName evidence="1">Uncharacterized protein</fullName>
    </submittedName>
</protein>
<reference evidence="1" key="1">
    <citation type="submission" date="2018-05" db="EMBL/GenBank/DDBJ databases">
        <authorList>
            <person name="Lanie J.A."/>
            <person name="Ng W.-L."/>
            <person name="Kazmierczak K.M."/>
            <person name="Andrzejewski T.M."/>
            <person name="Davidsen T.M."/>
            <person name="Wayne K.J."/>
            <person name="Tettelin H."/>
            <person name="Glass J.I."/>
            <person name="Rusch D."/>
            <person name="Podicherti R."/>
            <person name="Tsui H.-C.T."/>
            <person name="Winkler M.E."/>
        </authorList>
    </citation>
    <scope>NUCLEOTIDE SEQUENCE</scope>
</reference>
<dbReference type="EMBL" id="UINC01223757">
    <property type="protein sequence ID" value="SVE53081.1"/>
    <property type="molecule type" value="Genomic_DNA"/>
</dbReference>
<accession>A0A383E8P1</accession>
<dbReference type="AlphaFoldDB" id="A0A383E8P1"/>
<sequence>MKISGQKPFQFIYREDLRTLPKNALDYEVNLHGGFAVDHDSDGRIFYGMPNLGLMSISSDLKSQDIIDLPDKIS</sequence>
<organism evidence="1">
    <name type="scientific">marine metagenome</name>
    <dbReference type="NCBI Taxonomy" id="408172"/>
    <lineage>
        <taxon>unclassified sequences</taxon>
        <taxon>metagenomes</taxon>
        <taxon>ecological metagenomes</taxon>
    </lineage>
</organism>
<proteinExistence type="predicted"/>
<name>A0A383E8P1_9ZZZZ</name>
<feature type="non-terminal residue" evidence="1">
    <location>
        <position position="74"/>
    </location>
</feature>
<evidence type="ECO:0000313" key="1">
    <source>
        <dbReference type="EMBL" id="SVE53081.1"/>
    </source>
</evidence>
<gene>
    <name evidence="1" type="ORF">METZ01_LOCUS505935</name>
</gene>